<reference evidence="1 2" key="1">
    <citation type="submission" date="2015-07" db="EMBL/GenBank/DDBJ databases">
        <authorList>
            <person name="Noorani M."/>
        </authorList>
    </citation>
    <scope>NUCLEOTIDE SEQUENCE [LARGE SCALE GENOMIC DNA]</scope>
    <source>
        <strain evidence="1 2">0788_9</strain>
    </source>
</reference>
<name>A0A0N0XBK7_PSESX</name>
<dbReference type="AlphaFoldDB" id="A0A0N0XBK7"/>
<dbReference type="EMBL" id="LGLN01000056">
    <property type="protein sequence ID" value="KPC30061.1"/>
    <property type="molecule type" value="Genomic_DNA"/>
</dbReference>
<dbReference type="PATRIC" id="fig|81035.3.peg.1536"/>
<sequence>MQNLKSSVVAFLLQLAVAVIANVVTAPPPPVSVSVPMVIIHIKR</sequence>
<organism evidence="1 2">
    <name type="scientific">Pseudomonas syringae pv. cilantro</name>
    <dbReference type="NCBI Taxonomy" id="81035"/>
    <lineage>
        <taxon>Bacteria</taxon>
        <taxon>Pseudomonadati</taxon>
        <taxon>Pseudomonadota</taxon>
        <taxon>Gammaproteobacteria</taxon>
        <taxon>Pseudomonadales</taxon>
        <taxon>Pseudomonadaceae</taxon>
        <taxon>Pseudomonas</taxon>
        <taxon>Pseudomonas syringae</taxon>
    </lineage>
</organism>
<protein>
    <submittedName>
        <fullName evidence="1">Uncharacterized protein</fullName>
    </submittedName>
</protein>
<gene>
    <name evidence="1" type="ORF">ABJ99_1440</name>
</gene>
<evidence type="ECO:0000313" key="2">
    <source>
        <dbReference type="Proteomes" id="UP000037891"/>
    </source>
</evidence>
<dbReference type="Proteomes" id="UP000037891">
    <property type="component" value="Unassembled WGS sequence"/>
</dbReference>
<proteinExistence type="predicted"/>
<reference evidence="1 2" key="2">
    <citation type="submission" date="2015-10" db="EMBL/GenBank/DDBJ databases">
        <title>Comparative genomics and high-throughput reverse genetic screens identify a new phytobacterial MAMP and an Arabidopsis receptor required for immune elicitation.</title>
        <authorList>
            <person name="Mott G.A."/>
            <person name="Thakur S."/>
            <person name="Wang P.W."/>
            <person name="Desveaux D."/>
            <person name="Guttman D.S."/>
        </authorList>
    </citation>
    <scope>NUCLEOTIDE SEQUENCE [LARGE SCALE GENOMIC DNA]</scope>
    <source>
        <strain evidence="1 2">0788_9</strain>
    </source>
</reference>
<evidence type="ECO:0000313" key="1">
    <source>
        <dbReference type="EMBL" id="KPC30061.1"/>
    </source>
</evidence>
<comment type="caution">
    <text evidence="1">The sequence shown here is derived from an EMBL/GenBank/DDBJ whole genome shotgun (WGS) entry which is preliminary data.</text>
</comment>
<accession>A0A0N0XBK7</accession>